<protein>
    <submittedName>
        <fullName evidence="1">DUF892 family protein</fullName>
    </submittedName>
</protein>
<dbReference type="InterPro" id="IPR012347">
    <property type="entry name" value="Ferritin-like"/>
</dbReference>
<dbReference type="Pfam" id="PF05974">
    <property type="entry name" value="DUF892"/>
    <property type="match status" value="1"/>
</dbReference>
<name>A0A6L3VVQ9_9ACTN</name>
<dbReference type="InterPro" id="IPR009078">
    <property type="entry name" value="Ferritin-like_SF"/>
</dbReference>
<organism evidence="1 2">
    <name type="scientific">Actinomadura montaniterrae</name>
    <dbReference type="NCBI Taxonomy" id="1803903"/>
    <lineage>
        <taxon>Bacteria</taxon>
        <taxon>Bacillati</taxon>
        <taxon>Actinomycetota</taxon>
        <taxon>Actinomycetes</taxon>
        <taxon>Streptosporangiales</taxon>
        <taxon>Thermomonosporaceae</taxon>
        <taxon>Actinomadura</taxon>
    </lineage>
</organism>
<dbReference type="OrthoDB" id="4334260at2"/>
<keyword evidence="2" id="KW-1185">Reference proteome</keyword>
<accession>A0A6L3VVQ9</accession>
<evidence type="ECO:0000313" key="1">
    <source>
        <dbReference type="EMBL" id="KAB2383430.1"/>
    </source>
</evidence>
<dbReference type="AlphaFoldDB" id="A0A6L3VVQ9"/>
<dbReference type="InterPro" id="IPR010287">
    <property type="entry name" value="DUF892_YciF-like"/>
</dbReference>
<evidence type="ECO:0000313" key="2">
    <source>
        <dbReference type="Proteomes" id="UP000483004"/>
    </source>
</evidence>
<reference evidence="1 2" key="1">
    <citation type="submission" date="2019-09" db="EMBL/GenBank/DDBJ databases">
        <title>Actinomadura physcomitrii sp. nov., a novel actinomycete isolated from moss [Physcomitrium sphaericum (Ludw) Fuernr].</title>
        <authorList>
            <person name="Liu C."/>
            <person name="Zhuang X."/>
        </authorList>
    </citation>
    <scope>NUCLEOTIDE SEQUENCE [LARGE SCALE GENOMIC DNA]</scope>
    <source>
        <strain evidence="1 2">CYP1-1B</strain>
    </source>
</reference>
<gene>
    <name evidence="1" type="ORF">F9B16_12295</name>
</gene>
<comment type="caution">
    <text evidence="1">The sequence shown here is derived from an EMBL/GenBank/DDBJ whole genome shotgun (WGS) entry which is preliminary data.</text>
</comment>
<proteinExistence type="predicted"/>
<dbReference type="EMBL" id="WBMR01000026">
    <property type="protein sequence ID" value="KAB2383430.1"/>
    <property type="molecule type" value="Genomic_DNA"/>
</dbReference>
<sequence length="180" mass="19355">MPSEEEEPMTALDRQLVTALRDAHALEQHVQAVLSEALTSVADEPELCRPLGHFAERAHAHNRAIEARLRAHDASPSLVKDAGMLFASVAEAAFGPGHRAGAAKYLRDAYAAVHLQIAAGELLWRLAERNGDPETARVAAGMCSDGHEIADQLSGTWDLALDVALRAHAFGGRRRAGSKR</sequence>
<dbReference type="Proteomes" id="UP000483004">
    <property type="component" value="Unassembled WGS sequence"/>
</dbReference>
<dbReference type="Gene3D" id="1.20.1260.10">
    <property type="match status" value="1"/>
</dbReference>
<dbReference type="SUPFAM" id="SSF47240">
    <property type="entry name" value="Ferritin-like"/>
    <property type="match status" value="1"/>
</dbReference>